<dbReference type="GO" id="GO:0015280">
    <property type="term" value="F:ligand-gated sodium channel activity"/>
    <property type="evidence" value="ECO:0007669"/>
    <property type="project" value="TreeGrafter"/>
</dbReference>
<dbReference type="GeneID" id="8861630"/>
<evidence type="ECO:0000256" key="1">
    <source>
        <dbReference type="ARBA" id="ARBA00004141"/>
    </source>
</evidence>
<keyword evidence="9" id="KW-0739">Sodium transport</keyword>
<dbReference type="OrthoDB" id="10253383at2759"/>
<evidence type="ECO:0000256" key="11">
    <source>
        <dbReference type="SAM" id="MobiDB-lite"/>
    </source>
</evidence>
<dbReference type="InterPro" id="IPR001873">
    <property type="entry name" value="ENaC"/>
</dbReference>
<dbReference type="AlphaFoldDB" id="D2V6F8"/>
<name>D2V6F8_NAEGR</name>
<gene>
    <name evidence="12" type="ORF">NAEGRDRAFT_64420</name>
</gene>
<keyword evidence="3" id="KW-0894">Sodium channel</keyword>
<evidence type="ECO:0000313" key="12">
    <source>
        <dbReference type="EMBL" id="EFC47565.1"/>
    </source>
</evidence>
<keyword evidence="2" id="KW-0813">Transport</keyword>
<dbReference type="InParanoid" id="D2V6F8"/>
<comment type="subcellular location">
    <subcellularLocation>
        <location evidence="1">Membrane</location>
        <topology evidence="1">Multi-pass membrane protein</topology>
    </subcellularLocation>
</comment>
<feature type="compositionally biased region" description="Polar residues" evidence="11">
    <location>
        <begin position="184"/>
        <end position="193"/>
    </location>
</feature>
<evidence type="ECO:0000313" key="13">
    <source>
        <dbReference type="Proteomes" id="UP000006671"/>
    </source>
</evidence>
<dbReference type="PANTHER" id="PTHR11690">
    <property type="entry name" value="AMILORIDE-SENSITIVE SODIUM CHANNEL-RELATED"/>
    <property type="match status" value="1"/>
</dbReference>
<evidence type="ECO:0000256" key="7">
    <source>
        <dbReference type="ARBA" id="ARBA00023065"/>
    </source>
</evidence>
<keyword evidence="10" id="KW-0407">Ion channel</keyword>
<dbReference type="KEGG" id="ngr:NAEGRDRAFT_64420"/>
<feature type="compositionally biased region" description="Polar residues" evidence="11">
    <location>
        <begin position="31"/>
        <end position="61"/>
    </location>
</feature>
<dbReference type="GO" id="GO:0005886">
    <property type="term" value="C:plasma membrane"/>
    <property type="evidence" value="ECO:0007669"/>
    <property type="project" value="TreeGrafter"/>
</dbReference>
<evidence type="ECO:0000256" key="4">
    <source>
        <dbReference type="ARBA" id="ARBA00022692"/>
    </source>
</evidence>
<accession>D2V6F8</accession>
<dbReference type="VEuPathDB" id="AmoebaDB:NAEGRDRAFT_64420"/>
<keyword evidence="6" id="KW-0915">Sodium</keyword>
<keyword evidence="13" id="KW-1185">Reference proteome</keyword>
<keyword evidence="7" id="KW-0406">Ion transport</keyword>
<dbReference type="Proteomes" id="UP000006671">
    <property type="component" value="Unassembled WGS sequence"/>
</dbReference>
<feature type="region of interest" description="Disordered" evidence="11">
    <location>
        <begin position="126"/>
        <end position="150"/>
    </location>
</feature>
<keyword evidence="5" id="KW-1133">Transmembrane helix</keyword>
<evidence type="ECO:0000256" key="9">
    <source>
        <dbReference type="ARBA" id="ARBA00023201"/>
    </source>
</evidence>
<evidence type="ECO:0000256" key="2">
    <source>
        <dbReference type="ARBA" id="ARBA00022448"/>
    </source>
</evidence>
<evidence type="ECO:0000256" key="10">
    <source>
        <dbReference type="ARBA" id="ARBA00023303"/>
    </source>
</evidence>
<feature type="region of interest" description="Disordered" evidence="11">
    <location>
        <begin position="184"/>
        <end position="203"/>
    </location>
</feature>
<dbReference type="EMBL" id="GG738854">
    <property type="protein sequence ID" value="EFC47565.1"/>
    <property type="molecule type" value="Genomic_DNA"/>
</dbReference>
<feature type="region of interest" description="Disordered" evidence="11">
    <location>
        <begin position="27"/>
        <end position="61"/>
    </location>
</feature>
<evidence type="ECO:0000256" key="6">
    <source>
        <dbReference type="ARBA" id="ARBA00023053"/>
    </source>
</evidence>
<keyword evidence="4" id="KW-0812">Transmembrane</keyword>
<evidence type="ECO:0000256" key="3">
    <source>
        <dbReference type="ARBA" id="ARBA00022461"/>
    </source>
</evidence>
<dbReference type="RefSeq" id="XP_002680309.1">
    <property type="nucleotide sequence ID" value="XM_002680263.1"/>
</dbReference>
<sequence length="501" mass="56846">MKSAPEIMPVEDDPFFQKVSSSVVRDLYRPSSPTNHQQLNQQDHSEQESISSPVKEYQISNNSNIYRDDEVVLTPKIEEIEDRQTRAQDIILQVIENEAMRNHKTVTVESFSQPISQDVQNFVMTPTPQNNSSNNPQQVAQQNTTRLDSPHEVEIPTIGKKLSKRKSSKNLSLFDVIIGGNKSKNNTNNQFGNNEPAESEKHKRKRTICGWQIPLRWYQILTAIGWIVMIGVSLWYSINSIVNFVDAINNPTTSLSYVEEVPLPFPAISICNWNALTNNCSYCGLRLEKVFRADIQKDIPEYLQQAEYKEIRQDDSLFRCYVFNNRSINVVTANYTGYTGSLSFFVRVPRPTGSDVSDYSRVGLQVSFHSNGTMPDLVGETNFAVPRRDNYFMLTKIITSRLKTTPINPQLVDVRWEPVTSDVELIGADETLVVISVAYATLNVNYITEVVTSSIESLFGEIAGFLGLTMGLDMLKILRGILDVPYSIKDRTLMNLWNTFN</sequence>
<evidence type="ECO:0000256" key="5">
    <source>
        <dbReference type="ARBA" id="ARBA00022989"/>
    </source>
</evidence>
<proteinExistence type="predicted"/>
<keyword evidence="8" id="KW-0472">Membrane</keyword>
<reference evidence="12 13" key="1">
    <citation type="journal article" date="2010" name="Cell">
        <title>The genome of Naegleria gruberi illuminates early eukaryotic versatility.</title>
        <authorList>
            <person name="Fritz-Laylin L.K."/>
            <person name="Prochnik S.E."/>
            <person name="Ginger M.L."/>
            <person name="Dacks J.B."/>
            <person name="Carpenter M.L."/>
            <person name="Field M.C."/>
            <person name="Kuo A."/>
            <person name="Paredez A."/>
            <person name="Chapman J."/>
            <person name="Pham J."/>
            <person name="Shu S."/>
            <person name="Neupane R."/>
            <person name="Cipriano M."/>
            <person name="Mancuso J."/>
            <person name="Tu H."/>
            <person name="Salamov A."/>
            <person name="Lindquist E."/>
            <person name="Shapiro H."/>
            <person name="Lucas S."/>
            <person name="Grigoriev I.V."/>
            <person name="Cande W.Z."/>
            <person name="Fulton C."/>
            <person name="Rokhsar D.S."/>
            <person name="Dawson S.C."/>
        </authorList>
    </citation>
    <scope>NUCLEOTIDE SEQUENCE [LARGE SCALE GENOMIC DNA]</scope>
    <source>
        <strain evidence="12 13">NEG-M</strain>
    </source>
</reference>
<protein>
    <submittedName>
        <fullName evidence="12">Predicted protein</fullName>
    </submittedName>
</protein>
<evidence type="ECO:0000256" key="8">
    <source>
        <dbReference type="ARBA" id="ARBA00023136"/>
    </source>
</evidence>
<feature type="compositionally biased region" description="Low complexity" evidence="11">
    <location>
        <begin position="128"/>
        <end position="143"/>
    </location>
</feature>
<organism evidence="13">
    <name type="scientific">Naegleria gruberi</name>
    <name type="common">Amoeba</name>
    <dbReference type="NCBI Taxonomy" id="5762"/>
    <lineage>
        <taxon>Eukaryota</taxon>
        <taxon>Discoba</taxon>
        <taxon>Heterolobosea</taxon>
        <taxon>Tetramitia</taxon>
        <taxon>Eutetramitia</taxon>
        <taxon>Vahlkampfiidae</taxon>
        <taxon>Naegleria</taxon>
    </lineage>
</organism>